<keyword evidence="1" id="KW-0812">Transmembrane</keyword>
<dbReference type="AlphaFoldDB" id="A0AAV2YL35"/>
<evidence type="ECO:0000256" key="1">
    <source>
        <dbReference type="SAM" id="Phobius"/>
    </source>
</evidence>
<sequence length="63" mass="7423">MRVVVIPPVEIPQCYGNERAISTMVGGVTVPMTITMWRNQQRRLRRRRLTVIDEDVVFDYPYV</sequence>
<evidence type="ECO:0000313" key="3">
    <source>
        <dbReference type="Proteomes" id="UP001146120"/>
    </source>
</evidence>
<dbReference type="Proteomes" id="UP001146120">
    <property type="component" value="Unassembled WGS sequence"/>
</dbReference>
<comment type="caution">
    <text evidence="2">The sequence shown here is derived from an EMBL/GenBank/DDBJ whole genome shotgun (WGS) entry which is preliminary data.</text>
</comment>
<reference evidence="2" key="2">
    <citation type="journal article" date="2023" name="Microbiol Resour">
        <title>Decontamination and Annotation of the Draft Genome Sequence of the Oomycete Lagenidium giganteum ARSEF 373.</title>
        <authorList>
            <person name="Morgan W.R."/>
            <person name="Tartar A."/>
        </authorList>
    </citation>
    <scope>NUCLEOTIDE SEQUENCE</scope>
    <source>
        <strain evidence="2">ARSEF 373</strain>
    </source>
</reference>
<accession>A0AAV2YL35</accession>
<keyword evidence="1" id="KW-1133">Transmembrane helix</keyword>
<dbReference type="EMBL" id="DAKRPA010000210">
    <property type="protein sequence ID" value="DAZ95312.1"/>
    <property type="molecule type" value="Genomic_DNA"/>
</dbReference>
<keyword evidence="3" id="KW-1185">Reference proteome</keyword>
<proteinExistence type="predicted"/>
<feature type="transmembrane region" description="Helical" evidence="1">
    <location>
        <begin position="20"/>
        <end position="38"/>
    </location>
</feature>
<name>A0AAV2YL35_9STRA</name>
<keyword evidence="1" id="KW-0472">Membrane</keyword>
<reference evidence="2" key="1">
    <citation type="submission" date="2022-11" db="EMBL/GenBank/DDBJ databases">
        <authorList>
            <person name="Morgan W.R."/>
            <person name="Tartar A."/>
        </authorList>
    </citation>
    <scope>NUCLEOTIDE SEQUENCE</scope>
    <source>
        <strain evidence="2">ARSEF 373</strain>
    </source>
</reference>
<gene>
    <name evidence="2" type="ORF">N0F65_006565</name>
</gene>
<evidence type="ECO:0000313" key="2">
    <source>
        <dbReference type="EMBL" id="DAZ95312.1"/>
    </source>
</evidence>
<protein>
    <submittedName>
        <fullName evidence="2">Uncharacterized protein</fullName>
    </submittedName>
</protein>
<organism evidence="2 3">
    <name type="scientific">Lagenidium giganteum</name>
    <dbReference type="NCBI Taxonomy" id="4803"/>
    <lineage>
        <taxon>Eukaryota</taxon>
        <taxon>Sar</taxon>
        <taxon>Stramenopiles</taxon>
        <taxon>Oomycota</taxon>
        <taxon>Peronosporomycetes</taxon>
        <taxon>Pythiales</taxon>
        <taxon>Pythiaceae</taxon>
    </lineage>
</organism>